<organism evidence="10">
    <name type="scientific">Anisakis simplex</name>
    <name type="common">Herring worm</name>
    <dbReference type="NCBI Taxonomy" id="6269"/>
    <lineage>
        <taxon>Eukaryota</taxon>
        <taxon>Metazoa</taxon>
        <taxon>Ecdysozoa</taxon>
        <taxon>Nematoda</taxon>
        <taxon>Chromadorea</taxon>
        <taxon>Rhabditida</taxon>
        <taxon>Spirurina</taxon>
        <taxon>Ascaridomorpha</taxon>
        <taxon>Ascaridoidea</taxon>
        <taxon>Anisakidae</taxon>
        <taxon>Anisakis</taxon>
        <taxon>Anisakis simplex complex</taxon>
    </lineage>
</organism>
<dbReference type="InterPro" id="IPR013783">
    <property type="entry name" value="Ig-like_fold"/>
</dbReference>
<feature type="domain" description="Netrin receptor UNC5A-D-like N-terminal" evidence="7">
    <location>
        <begin position="6"/>
        <end position="95"/>
    </location>
</feature>
<gene>
    <name evidence="8" type="ORF">ASIM_LOCUS11094</name>
</gene>
<dbReference type="AlphaFoldDB" id="A0A0M3JTZ7"/>
<evidence type="ECO:0000256" key="3">
    <source>
        <dbReference type="ARBA" id="ARBA00023157"/>
    </source>
</evidence>
<keyword evidence="2" id="KW-0472">Membrane</keyword>
<keyword evidence="9" id="KW-1185">Reference proteome</keyword>
<dbReference type="OrthoDB" id="5973910at2759"/>
<dbReference type="Proteomes" id="UP000267096">
    <property type="component" value="Unassembled WGS sequence"/>
</dbReference>
<evidence type="ECO:0000256" key="4">
    <source>
        <dbReference type="ARBA" id="ARBA00023170"/>
    </source>
</evidence>
<evidence type="ECO:0000256" key="2">
    <source>
        <dbReference type="ARBA" id="ARBA00023136"/>
    </source>
</evidence>
<reference evidence="10" key="1">
    <citation type="submission" date="2017-02" db="UniProtKB">
        <authorList>
            <consortium name="WormBaseParasite"/>
        </authorList>
    </citation>
    <scope>IDENTIFICATION</scope>
</reference>
<evidence type="ECO:0000256" key="1">
    <source>
        <dbReference type="ARBA" id="ARBA00004479"/>
    </source>
</evidence>
<dbReference type="WBParaSite" id="ASIM_0001153601-mRNA-1">
    <property type="protein sequence ID" value="ASIM_0001153601-mRNA-1"/>
    <property type="gene ID" value="ASIM_0001153601"/>
</dbReference>
<comment type="subcellular location">
    <subcellularLocation>
        <location evidence="1">Membrane</location>
        <topology evidence="1">Single-pass type I membrane protein</topology>
    </subcellularLocation>
</comment>
<proteinExistence type="predicted"/>
<sequence length="186" mass="21461">MDEIVLIESPVSTYIVRSKPAELHCRALNARQIRFKCNGRWLEDSRVLKSQGKDPSTQLPYLRGTVEISRQEVDANIQLGDYTCQCYASGDSDSQAVRSDSARIRIACKFFVLNTSVEDDLSMDLLLYGQHYSQSREQIMRLYEIADNLNRHQYQSVPYLHSTSHSKHTLFNTFTYAFIGISYFEQ</sequence>
<evidence type="ECO:0000256" key="6">
    <source>
        <dbReference type="ARBA" id="ARBA00023319"/>
    </source>
</evidence>
<protein>
    <submittedName>
        <fullName evidence="10">Ig-like domain-containing protein</fullName>
    </submittedName>
</protein>
<evidence type="ECO:0000259" key="7">
    <source>
        <dbReference type="Pfam" id="PF25609"/>
    </source>
</evidence>
<evidence type="ECO:0000313" key="10">
    <source>
        <dbReference type="WBParaSite" id="ASIM_0001153601-mRNA-1"/>
    </source>
</evidence>
<keyword evidence="4" id="KW-0675">Receptor</keyword>
<evidence type="ECO:0000313" key="9">
    <source>
        <dbReference type="Proteomes" id="UP000267096"/>
    </source>
</evidence>
<accession>A0A0M3JTZ7</accession>
<keyword evidence="3" id="KW-1015">Disulfide bond</keyword>
<dbReference type="Pfam" id="PF25609">
    <property type="entry name" value="Unc5_NetrinR_N"/>
    <property type="match status" value="1"/>
</dbReference>
<evidence type="ECO:0000313" key="8">
    <source>
        <dbReference type="EMBL" id="VDK44337.1"/>
    </source>
</evidence>
<name>A0A0M3JTZ7_ANISI</name>
<dbReference type="InterPro" id="IPR057755">
    <property type="entry name" value="UNC5A-D-like_N"/>
</dbReference>
<reference evidence="8 9" key="2">
    <citation type="submission" date="2018-11" db="EMBL/GenBank/DDBJ databases">
        <authorList>
            <consortium name="Pathogen Informatics"/>
        </authorList>
    </citation>
    <scope>NUCLEOTIDE SEQUENCE [LARGE SCALE GENOMIC DNA]</scope>
</reference>
<keyword evidence="6" id="KW-0393">Immunoglobulin domain</keyword>
<keyword evidence="5" id="KW-0325">Glycoprotein</keyword>
<dbReference type="Gene3D" id="2.60.40.10">
    <property type="entry name" value="Immunoglobulins"/>
    <property type="match status" value="1"/>
</dbReference>
<dbReference type="EMBL" id="UYRR01031040">
    <property type="protein sequence ID" value="VDK44337.1"/>
    <property type="molecule type" value="Genomic_DNA"/>
</dbReference>
<evidence type="ECO:0000256" key="5">
    <source>
        <dbReference type="ARBA" id="ARBA00023180"/>
    </source>
</evidence>